<dbReference type="OMA" id="CCESWAC"/>
<feature type="compositionally biased region" description="Polar residues" evidence="8">
    <location>
        <begin position="434"/>
        <end position="451"/>
    </location>
</feature>
<accession>W5J1T2</accession>
<dbReference type="FunCoup" id="W5J1T2">
    <property type="interactions" value="1407"/>
</dbReference>
<feature type="region of interest" description="Disordered" evidence="8">
    <location>
        <begin position="841"/>
        <end position="860"/>
    </location>
</feature>
<dbReference type="InterPro" id="IPR045152">
    <property type="entry name" value="EDC4-like"/>
</dbReference>
<evidence type="ECO:0000256" key="2">
    <source>
        <dbReference type="ARBA" id="ARBA00009639"/>
    </source>
</evidence>
<sequence>MLGFFIISTINLARFLQRYNLPQNNIEVHSESTSSLQKELSDKVNPDAAKMESSKRGSAQATKGSKTLLVSTPEQRQHSIKTSQKNVTVVCSGGKHDLGSSKIKLMNMVDYKWEQKHYPGRLIACHKECDVMAYGIKVTKQASREGMVRVVHLQAFDRVLIKGMSGEVLDIQFAHTSTPDCLLGIIEPTALHVHQVVLKDDKLTTTLKVKITDPLDGHVPVCDRISWCPYLRENEYEIDDFASQLLVWTRGATFQCYSISTLVKSCADPTNLSAWMLEEGGFKATDGEATITGSVFSADGSTLALSSTDGFIRFYQVYQHSNDGTPRCLHQWKPHGGKTINSFFFLDDHTETVDDNALWKHVITCAENNTEIKLWCCESWACLQTIRLKPDTTVGQPLHLKAEIDLSSTYLVLSDMTNRQLYVLQIRKGVSNSTNDLQDQQVKPQSKSGTANLRGKVTTPKTLEQSALQRPHIVSIAEYPVSTPILSFSILYATARTQKFADSYQMRMLDDDDEEGLMQNSMVLRMFLLQPNSVQNCMLVYNAVPDEETDPVLADNSEDEKAGEDDEEAEDNLSEEEDEETGIDKGMTVPASSSKESTVSVSSSKEEDEEEEREEEEQDKNNDDSGGLSGKPHLATIDRTVVAAVKKLNDAMRSQSELSAPSVDSTPNGATTLGATSTPVVTANKVNLMTPDSFGAPSAGTAASTAERPGNWKHSYAERSGSIRGVQYDPLALLTDHSASGVAPVTTPCSNNNSSGSASTSGASGSDDCTSDDEEEDEEEGGGNTSVASVAGSERVANNTDDPDDGEDVDEAVEEEEEEADVNRISRKTGAIVDPELEQTLSTTNGGTANELKKRQKRASTGTVVLNVSSASLSVEHFTKILTLDDAEPPTVREKIKSDDTVNPNVLSTLILLANATKQQQQQLNHSQSNIVELLTSTDGQKKASIIGEVAGLTAPPPPTANALEEFVNMINNRAAASEAKLNTSSSTNGEVQQDNVGKDVPPIVPPMPSAEMLASGGSSPSREVQQIMSTKSGTGISIADELFQYMCIERKDSYEGEINPEDDGEDEGGELSVRYDQAGEAVVLENGAEERREKKDEADGTGKPRDDEEKTSTASFNVDSVSLKEEKLNVNARDIGDDSPSPPTVTGSTRDARNAAVDPSLPQPTFWPKTVPSQVPKETVVKETDSPIHINTIITHLPSGIVGSSPSGATSTGVPLQLVDGKQLADVNGKLDRMMDILLLQSRQIEQLNQQIDTLKKSKNDEYRRYSTIVNRLQQTLPKAMESQFIAFCQQQALKTEEQLRSVFTVLLAQIVGTLESRLPKGVPERTTEQLRAAFLKDIQSFVLPPITAKIEGMQQMLAMAKRQSNASMIKETVQEAILSQSLLDALSSSVSKGLRSNQEQIYHSTVRDTMLPGYERCAQELFRQLNETFKTGLKEFMSRVEHYVVRAELIGCHLAGMEKTIRVLPQKLATDCERTTAAAVQTMRQNLEKDWKGLQTPLLETIRQHIRQEIEKGFEAQASSLEDSVLSVVRSQAQTPAPNNVDIQEQIRQYLAGGQINKAFHKALLSNDLTLVEFVLERADYKQVFNPCTLEQTVLLSLIQQISADMSNHNDLKHKYLSDAIVSLNFQDPITKEHSPKVMVELINNSLAFMEANPSNLLCTSLKMLVNAVQFMGFKQF</sequence>
<keyword evidence="6 7" id="KW-0175">Coiled coil</keyword>
<dbReference type="Gene3D" id="2.130.10.10">
    <property type="entry name" value="YVTN repeat-like/Quinoprotein amine dehydrogenase"/>
    <property type="match status" value="1"/>
</dbReference>
<feature type="compositionally biased region" description="Low complexity" evidence="8">
    <location>
        <begin position="749"/>
        <end position="768"/>
    </location>
</feature>
<evidence type="ECO:0000256" key="8">
    <source>
        <dbReference type="SAM" id="MobiDB-lite"/>
    </source>
</evidence>
<keyword evidence="5" id="KW-0677">Repeat</keyword>
<feature type="compositionally biased region" description="Polar residues" evidence="8">
    <location>
        <begin position="1017"/>
        <end position="1033"/>
    </location>
</feature>
<dbReference type="PANTHER" id="PTHR15598:SF5">
    <property type="entry name" value="ENHANCER OF MRNA-DECAPPING PROTEIN 4"/>
    <property type="match status" value="1"/>
</dbReference>
<feature type="region of interest" description="Disordered" evidence="8">
    <location>
        <begin position="979"/>
        <end position="1033"/>
    </location>
</feature>
<feature type="compositionally biased region" description="Low complexity" evidence="8">
    <location>
        <begin position="592"/>
        <end position="603"/>
    </location>
</feature>
<evidence type="ECO:0000256" key="7">
    <source>
        <dbReference type="SAM" id="Coils"/>
    </source>
</evidence>
<feature type="region of interest" description="Disordered" evidence="8">
    <location>
        <begin position="1082"/>
        <end position="1152"/>
    </location>
</feature>
<evidence type="ECO:0000256" key="3">
    <source>
        <dbReference type="ARBA" id="ARBA00022490"/>
    </source>
</evidence>
<reference evidence="11 13" key="1">
    <citation type="journal article" date="2010" name="BMC Genomics">
        <title>Combination of measures distinguishes pre-miRNAs from other stem-loops in the genome of the newly sequenced Anopheles darlingi.</title>
        <authorList>
            <person name="Mendes N.D."/>
            <person name="Freitas A.T."/>
            <person name="Vasconcelos A.T."/>
            <person name="Sagot M.F."/>
        </authorList>
    </citation>
    <scope>NUCLEOTIDE SEQUENCE</scope>
</reference>
<dbReference type="InterPro" id="IPR044938">
    <property type="entry name" value="EDC4_C_sf"/>
</dbReference>
<dbReference type="InterPro" id="IPR036322">
    <property type="entry name" value="WD40_repeat_dom_sf"/>
</dbReference>
<feature type="domain" description="Enhancer of mRNA-decapping protein 4 WD40 repeat region" evidence="9">
    <location>
        <begin position="99"/>
        <end position="428"/>
    </location>
</feature>
<dbReference type="Gene3D" id="1.10.220.100">
    <property type="entry name" value="conserved c-terminal region of ge- 1"/>
    <property type="match status" value="1"/>
</dbReference>
<name>W5J1T2_ANODA</name>
<evidence type="ECO:0000313" key="13">
    <source>
        <dbReference type="Proteomes" id="UP000000673"/>
    </source>
</evidence>
<dbReference type="Pfam" id="PF21289">
    <property type="entry name" value="EDC4_C"/>
    <property type="match status" value="1"/>
</dbReference>
<dbReference type="eggNOG" id="KOG1916">
    <property type="taxonomic scope" value="Eukaryota"/>
</dbReference>
<evidence type="ECO:0000256" key="6">
    <source>
        <dbReference type="ARBA" id="ARBA00023054"/>
    </source>
</evidence>
<gene>
    <name evidence="11" type="ORF">AND_010199</name>
</gene>
<comment type="similarity">
    <text evidence="2">Belongs to the WD repeat EDC4 family.</text>
</comment>
<evidence type="ECO:0000259" key="9">
    <source>
        <dbReference type="Pfam" id="PF16529"/>
    </source>
</evidence>
<feature type="coiled-coil region" evidence="7">
    <location>
        <begin position="1239"/>
        <end position="1266"/>
    </location>
</feature>
<dbReference type="InterPro" id="IPR049404">
    <property type="entry name" value="EDC4_C"/>
</dbReference>
<feature type="region of interest" description="Disordered" evidence="8">
    <location>
        <begin position="434"/>
        <end position="458"/>
    </location>
</feature>
<feature type="compositionally biased region" description="Low complexity" evidence="8">
    <location>
        <begin position="695"/>
        <end position="706"/>
    </location>
</feature>
<dbReference type="GO" id="GO:0000932">
    <property type="term" value="C:P-body"/>
    <property type="evidence" value="ECO:0007669"/>
    <property type="project" value="UniProtKB-SubCell"/>
</dbReference>
<dbReference type="InterPro" id="IPR032401">
    <property type="entry name" value="EDC4_WD40"/>
</dbReference>
<evidence type="ECO:0000313" key="11">
    <source>
        <dbReference type="EMBL" id="ETN58207.1"/>
    </source>
</evidence>
<evidence type="ECO:0000259" key="10">
    <source>
        <dbReference type="Pfam" id="PF21289"/>
    </source>
</evidence>
<dbReference type="GO" id="GO:0031087">
    <property type="term" value="P:deadenylation-independent decapping of nuclear-transcribed mRNA"/>
    <property type="evidence" value="ECO:0007669"/>
    <property type="project" value="InterPro"/>
</dbReference>
<dbReference type="InterPro" id="IPR015943">
    <property type="entry name" value="WD40/YVTN_repeat-like_dom_sf"/>
</dbReference>
<feature type="compositionally biased region" description="Acidic residues" evidence="8">
    <location>
        <begin position="606"/>
        <end position="618"/>
    </location>
</feature>
<keyword evidence="13" id="KW-1185">Reference proteome</keyword>
<dbReference type="HOGENOM" id="CLU_005166_0_0_1"/>
<feature type="compositionally biased region" description="Basic and acidic residues" evidence="8">
    <location>
        <begin position="39"/>
        <end position="55"/>
    </location>
</feature>
<dbReference type="VEuPathDB" id="VectorBase:ADAR2_011934"/>
<reference evidence="12" key="4">
    <citation type="submission" date="2015-06" db="UniProtKB">
        <authorList>
            <consortium name="EnsemblMetazoa"/>
        </authorList>
    </citation>
    <scope>IDENTIFICATION</scope>
</reference>
<dbReference type="STRING" id="43151.W5J1T2"/>
<feature type="compositionally biased region" description="Polar residues" evidence="8">
    <location>
        <begin position="981"/>
        <end position="996"/>
    </location>
</feature>
<feature type="region of interest" description="Disordered" evidence="8">
    <location>
        <begin position="741"/>
        <end position="831"/>
    </location>
</feature>
<keyword evidence="4" id="KW-0853">WD repeat</keyword>
<reference evidence="11" key="2">
    <citation type="submission" date="2010-05" db="EMBL/GenBank/DDBJ databases">
        <authorList>
            <person name="Almeida L.G."/>
            <person name="Nicolas M.F."/>
            <person name="Souza R.C."/>
            <person name="Vasconcelos A.T.R."/>
        </authorList>
    </citation>
    <scope>NUCLEOTIDE SEQUENCE</scope>
</reference>
<keyword evidence="3" id="KW-0963">Cytoplasm</keyword>
<feature type="compositionally biased region" description="Basic and acidic residues" evidence="8">
    <location>
        <begin position="1089"/>
        <end position="1112"/>
    </location>
</feature>
<feature type="region of interest" description="Disordered" evidence="8">
    <location>
        <begin position="32"/>
        <end position="83"/>
    </location>
</feature>
<protein>
    <submittedName>
        <fullName evidence="11 12">Uncharacterized protein</fullName>
    </submittedName>
</protein>
<organism evidence="11">
    <name type="scientific">Anopheles darlingi</name>
    <name type="common">Mosquito</name>
    <dbReference type="NCBI Taxonomy" id="43151"/>
    <lineage>
        <taxon>Eukaryota</taxon>
        <taxon>Metazoa</taxon>
        <taxon>Ecdysozoa</taxon>
        <taxon>Arthropoda</taxon>
        <taxon>Hexapoda</taxon>
        <taxon>Insecta</taxon>
        <taxon>Pterygota</taxon>
        <taxon>Neoptera</taxon>
        <taxon>Endopterygota</taxon>
        <taxon>Diptera</taxon>
        <taxon>Nematocera</taxon>
        <taxon>Culicoidea</taxon>
        <taxon>Culicidae</taxon>
        <taxon>Anophelinae</taxon>
        <taxon>Anopheles</taxon>
    </lineage>
</organism>
<feature type="region of interest" description="Disordered" evidence="8">
    <location>
        <begin position="694"/>
        <end position="722"/>
    </location>
</feature>
<comment type="subcellular location">
    <subcellularLocation>
        <location evidence="1">Cytoplasm</location>
        <location evidence="1">P-body</location>
    </subcellularLocation>
</comment>
<dbReference type="SUPFAM" id="SSF50978">
    <property type="entry name" value="WD40 repeat-like"/>
    <property type="match status" value="1"/>
</dbReference>
<dbReference type="EnsemblMetazoa" id="ADAC010199-RA">
    <property type="protein sequence ID" value="ADAC010199-PA"/>
    <property type="gene ID" value="ADAC010199"/>
</dbReference>
<feature type="compositionally biased region" description="Acidic residues" evidence="8">
    <location>
        <begin position="548"/>
        <end position="581"/>
    </location>
</feature>
<reference evidence="11" key="3">
    <citation type="journal article" date="2013" name="Nucleic Acids Res.">
        <title>The genome of Anopheles darlingi, the main neotropical malaria vector.</title>
        <authorList>
            <person name="Marinotti O."/>
            <person name="Cerqueira G.C."/>
            <person name="de Almeida L.G."/>
            <person name="Ferro M.I."/>
            <person name="Loreto E.L."/>
            <person name="Zaha A."/>
            <person name="Teixeira S.M."/>
            <person name="Wespiser A.R."/>
            <person name="Almeida E Silva A."/>
            <person name="Schlindwein A.D."/>
            <person name="Pacheco A.C."/>
            <person name="Silva A.L."/>
            <person name="Graveley B.R."/>
            <person name="Walenz B.P."/>
            <person name="Lima Bde A."/>
            <person name="Ribeiro C.A."/>
            <person name="Nunes-Silva C.G."/>
            <person name="de Carvalho C.R."/>
            <person name="Soares C.M."/>
            <person name="de Menezes C.B."/>
            <person name="Matiolli C."/>
            <person name="Caffrey D."/>
            <person name="Araujo D.A."/>
            <person name="de Oliveira D.M."/>
            <person name="Golenbock D."/>
            <person name="Grisard E.C."/>
            <person name="Fantinatti-Garboggini F."/>
            <person name="de Carvalho F.M."/>
            <person name="Barcellos F.G."/>
            <person name="Prosdocimi F."/>
            <person name="May G."/>
            <person name="Azevedo Junior G.M."/>
            <person name="Guimaraes G.M."/>
            <person name="Goldman G.H."/>
            <person name="Padilha I.Q."/>
            <person name="Batista Jda S."/>
            <person name="Ferro J.A."/>
            <person name="Ribeiro J.M."/>
            <person name="Fietto J.L."/>
            <person name="Dabbas K.M."/>
            <person name="Cerdeira L."/>
            <person name="Agnez-Lima L.F."/>
            <person name="Brocchi M."/>
            <person name="de Carvalho M.O."/>
            <person name="Teixeira Mde M."/>
            <person name="Diniz Maia Mde M."/>
            <person name="Goldman M.H."/>
            <person name="Cruz Schneider M.P."/>
            <person name="Felipe M.S."/>
            <person name="Hungria M."/>
            <person name="Nicolas M.F."/>
            <person name="Pereira M."/>
            <person name="Montes M.A."/>
            <person name="Cantao M.E."/>
            <person name="Vincentz M."/>
            <person name="Rafael M.S."/>
            <person name="Silverman N."/>
            <person name="Stoco P.H."/>
            <person name="Souza R.C."/>
            <person name="Vicentini R."/>
            <person name="Gazzinelli R.T."/>
            <person name="Neves Rde O."/>
            <person name="Silva R."/>
            <person name="Astolfi-Filho S."/>
            <person name="Maciel T.E."/>
            <person name="Urmenyi T.P."/>
            <person name="Tadei W.P."/>
            <person name="Camargo E.P."/>
            <person name="de Vasconcelos A.T."/>
        </authorList>
    </citation>
    <scope>NUCLEOTIDE SEQUENCE</scope>
</reference>
<evidence type="ECO:0000256" key="1">
    <source>
        <dbReference type="ARBA" id="ARBA00004201"/>
    </source>
</evidence>
<dbReference type="Proteomes" id="UP000000673">
    <property type="component" value="Unassembled WGS sequence"/>
</dbReference>
<dbReference type="Gene3D" id="6.10.140.270">
    <property type="match status" value="1"/>
</dbReference>
<dbReference type="EMBL" id="ADMH02002157">
    <property type="protein sequence ID" value="ETN58207.1"/>
    <property type="molecule type" value="Genomic_DNA"/>
</dbReference>
<dbReference type="FunFam" id="1.10.220.100:FF:000001">
    <property type="entry name" value="Enhancer of mRNA-decapping protein 4"/>
    <property type="match status" value="1"/>
</dbReference>
<feature type="domain" description="Enhancer of mRNA-decapping protein 4 C-terminal" evidence="10">
    <location>
        <begin position="1549"/>
        <end position="1667"/>
    </location>
</feature>
<feature type="compositionally biased region" description="Acidic residues" evidence="8">
    <location>
        <begin position="801"/>
        <end position="820"/>
    </location>
</feature>
<dbReference type="Pfam" id="PF16529">
    <property type="entry name" value="Ge1_WD40"/>
    <property type="match status" value="1"/>
</dbReference>
<evidence type="ECO:0000256" key="4">
    <source>
        <dbReference type="ARBA" id="ARBA00022574"/>
    </source>
</evidence>
<feature type="compositionally biased region" description="Acidic residues" evidence="8">
    <location>
        <begin position="769"/>
        <end position="781"/>
    </location>
</feature>
<feature type="compositionally biased region" description="Polar residues" evidence="8">
    <location>
        <begin position="56"/>
        <end position="83"/>
    </location>
</feature>
<evidence type="ECO:0000256" key="5">
    <source>
        <dbReference type="ARBA" id="ARBA00022737"/>
    </source>
</evidence>
<dbReference type="VEuPathDB" id="VectorBase:ADAC010199"/>
<feature type="region of interest" description="Disordered" evidence="8">
    <location>
        <begin position="652"/>
        <end position="677"/>
    </location>
</feature>
<feature type="region of interest" description="Disordered" evidence="8">
    <location>
        <begin position="548"/>
        <end position="636"/>
    </location>
</feature>
<proteinExistence type="inferred from homology"/>
<evidence type="ECO:0000313" key="12">
    <source>
        <dbReference type="EnsemblMetazoa" id="ADAC010199-PA"/>
    </source>
</evidence>
<dbReference type="PANTHER" id="PTHR15598">
    <property type="entry name" value="ENHANCER OF MRNA-DECAPPING PROTEIN 4"/>
    <property type="match status" value="1"/>
</dbReference>